<dbReference type="PANTHER" id="PTHR42833:SF4">
    <property type="entry name" value="URIDYLATE KINASE PUMPKIN, CHLOROPLASTIC"/>
    <property type="match status" value="1"/>
</dbReference>
<dbReference type="Pfam" id="PF00696">
    <property type="entry name" value="AA_kinase"/>
    <property type="match status" value="1"/>
</dbReference>
<accession>A0A0G1MBM2</accession>
<evidence type="ECO:0000256" key="11">
    <source>
        <dbReference type="ARBA" id="ARBA00022975"/>
    </source>
</evidence>
<evidence type="ECO:0000313" key="15">
    <source>
        <dbReference type="EMBL" id="KKT69339.1"/>
    </source>
</evidence>
<gene>
    <name evidence="15" type="ORF">UW63_C0060G0001</name>
</gene>
<dbReference type="InterPro" id="IPR011817">
    <property type="entry name" value="Uridylate_kinase"/>
</dbReference>
<dbReference type="EMBL" id="LCJB01000060">
    <property type="protein sequence ID" value="KKT69339.1"/>
    <property type="molecule type" value="Genomic_DNA"/>
</dbReference>
<keyword evidence="10" id="KW-0067">ATP-binding</keyword>
<evidence type="ECO:0000256" key="1">
    <source>
        <dbReference type="ARBA" id="ARBA00004496"/>
    </source>
</evidence>
<comment type="subcellular location">
    <subcellularLocation>
        <location evidence="1">Cytoplasm</location>
    </subcellularLocation>
</comment>
<evidence type="ECO:0000259" key="14">
    <source>
        <dbReference type="Pfam" id="PF00696"/>
    </source>
</evidence>
<evidence type="ECO:0000256" key="7">
    <source>
        <dbReference type="ARBA" id="ARBA00022679"/>
    </source>
</evidence>
<evidence type="ECO:0000256" key="9">
    <source>
        <dbReference type="ARBA" id="ARBA00022777"/>
    </source>
</evidence>
<dbReference type="AlphaFoldDB" id="A0A0G1MBM2"/>
<dbReference type="GO" id="GO:0033862">
    <property type="term" value="F:UMP kinase activity"/>
    <property type="evidence" value="ECO:0007669"/>
    <property type="project" value="UniProtKB-EC"/>
</dbReference>
<protein>
    <recommendedName>
        <fullName evidence="5">Uridylate kinase</fullName>
        <ecNumber evidence="4">2.7.4.22</ecNumber>
    </recommendedName>
    <alternativeName>
        <fullName evidence="12">Uridine monophosphate kinase</fullName>
    </alternativeName>
</protein>
<evidence type="ECO:0000256" key="12">
    <source>
        <dbReference type="ARBA" id="ARBA00032092"/>
    </source>
</evidence>
<evidence type="ECO:0000256" key="6">
    <source>
        <dbReference type="ARBA" id="ARBA00022490"/>
    </source>
</evidence>
<dbReference type="NCBIfam" id="TIGR02076">
    <property type="entry name" value="pyrH_arch"/>
    <property type="match status" value="1"/>
</dbReference>
<proteinExistence type="inferred from homology"/>
<dbReference type="UniPathway" id="UPA00159">
    <property type="reaction ID" value="UER00275"/>
</dbReference>
<dbReference type="GO" id="GO:0006225">
    <property type="term" value="P:UDP biosynthetic process"/>
    <property type="evidence" value="ECO:0007669"/>
    <property type="project" value="TreeGrafter"/>
</dbReference>
<comment type="catalytic activity">
    <reaction evidence="13">
        <text>UMP + ATP = UDP + ADP</text>
        <dbReference type="Rhea" id="RHEA:24400"/>
        <dbReference type="ChEBI" id="CHEBI:30616"/>
        <dbReference type="ChEBI" id="CHEBI:57865"/>
        <dbReference type="ChEBI" id="CHEBI:58223"/>
        <dbReference type="ChEBI" id="CHEBI:456216"/>
        <dbReference type="EC" id="2.7.4.22"/>
    </reaction>
</comment>
<organism evidence="15 16">
    <name type="scientific">Candidatus Uhrbacteria bacterium GW2011_GWF2_44_350</name>
    <dbReference type="NCBI Taxonomy" id="1619000"/>
    <lineage>
        <taxon>Bacteria</taxon>
        <taxon>Candidatus Uhriibacteriota</taxon>
    </lineage>
</organism>
<keyword evidence="6" id="KW-0963">Cytoplasm</keyword>
<reference evidence="15 16" key="1">
    <citation type="journal article" date="2015" name="Nature">
        <title>rRNA introns, odd ribosomes, and small enigmatic genomes across a large radiation of phyla.</title>
        <authorList>
            <person name="Brown C.T."/>
            <person name="Hug L.A."/>
            <person name="Thomas B.C."/>
            <person name="Sharon I."/>
            <person name="Castelle C.J."/>
            <person name="Singh A."/>
            <person name="Wilkins M.J."/>
            <person name="Williams K.H."/>
            <person name="Banfield J.F."/>
        </authorList>
    </citation>
    <scope>NUCLEOTIDE SEQUENCE [LARGE SCALE GENOMIC DNA]</scope>
</reference>
<dbReference type="InterPro" id="IPR001048">
    <property type="entry name" value="Asp/Glu/Uridylate_kinase"/>
</dbReference>
<dbReference type="PIRSF" id="PIRSF005650">
    <property type="entry name" value="Uridylate_kin"/>
    <property type="match status" value="1"/>
</dbReference>
<evidence type="ECO:0000256" key="3">
    <source>
        <dbReference type="ARBA" id="ARBA00007614"/>
    </source>
</evidence>
<feature type="domain" description="Aspartate/glutamate/uridylate kinase" evidence="14">
    <location>
        <begin position="11"/>
        <end position="212"/>
    </location>
</feature>
<evidence type="ECO:0000256" key="5">
    <source>
        <dbReference type="ARBA" id="ARBA00016403"/>
    </source>
</evidence>
<comment type="similarity">
    <text evidence="3">Belongs to the UMP kinase family.</text>
</comment>
<dbReference type="EC" id="2.7.4.22" evidence="4"/>
<name>A0A0G1MBM2_9BACT</name>
<dbReference type="GO" id="GO:0005737">
    <property type="term" value="C:cytoplasm"/>
    <property type="evidence" value="ECO:0007669"/>
    <property type="project" value="UniProtKB-SubCell"/>
</dbReference>
<comment type="caution">
    <text evidence="15">The sequence shown here is derived from an EMBL/GenBank/DDBJ whole genome shotgun (WGS) entry which is preliminary data.</text>
</comment>
<dbReference type="Gene3D" id="3.40.1160.10">
    <property type="entry name" value="Acetylglutamate kinase-like"/>
    <property type="match status" value="1"/>
</dbReference>
<evidence type="ECO:0000256" key="10">
    <source>
        <dbReference type="ARBA" id="ARBA00022840"/>
    </source>
</evidence>
<evidence type="ECO:0000256" key="13">
    <source>
        <dbReference type="ARBA" id="ARBA00047767"/>
    </source>
</evidence>
<dbReference type="InterPro" id="IPR036393">
    <property type="entry name" value="AceGlu_kinase-like_sf"/>
</dbReference>
<keyword evidence="8" id="KW-0547">Nucleotide-binding</keyword>
<dbReference type="SUPFAM" id="SSF53633">
    <property type="entry name" value="Carbamate kinase-like"/>
    <property type="match status" value="1"/>
</dbReference>
<dbReference type="GO" id="GO:0005524">
    <property type="term" value="F:ATP binding"/>
    <property type="evidence" value="ECO:0007669"/>
    <property type="project" value="UniProtKB-KW"/>
</dbReference>
<evidence type="ECO:0000256" key="8">
    <source>
        <dbReference type="ARBA" id="ARBA00022741"/>
    </source>
</evidence>
<dbReference type="Proteomes" id="UP000034154">
    <property type="component" value="Unassembled WGS sequence"/>
</dbReference>
<evidence type="ECO:0000256" key="2">
    <source>
        <dbReference type="ARBA" id="ARBA00004791"/>
    </source>
</evidence>
<sequence length="234" mass="26001">MAKQKVSEVPIVLSVGGSLVVPKTGIDTNFLKNLKKMITKHAAAGRRFIIVIGGGTTARNYQSAAKKLGELTRDDLDWLGIHSTRLNGHLLRTIFRDLAHPVMIKDPTKPNIKWTEPVLVAAGWKPGWSTDYVATRLAKRFGAKTLLNLSNIDYVFDKDPNKFSDAVKIKNISWKDFRKIVGNEWDPGMNAPFDPVASRLAEQIGLEVVVMNGKKIKNIENLLEGKKFVGTVIK</sequence>
<keyword evidence="11" id="KW-0665">Pyrimidine biosynthesis</keyword>
<dbReference type="PANTHER" id="PTHR42833">
    <property type="entry name" value="URIDYLATE KINASE"/>
    <property type="match status" value="1"/>
</dbReference>
<dbReference type="GO" id="GO:0044210">
    <property type="term" value="P:'de novo' CTP biosynthetic process"/>
    <property type="evidence" value="ECO:0007669"/>
    <property type="project" value="UniProtKB-UniPathway"/>
</dbReference>
<comment type="pathway">
    <text evidence="2">Pyrimidine metabolism; CTP biosynthesis via de novo pathway; UDP from UMP (UMPK route): step 1/1.</text>
</comment>
<evidence type="ECO:0000256" key="4">
    <source>
        <dbReference type="ARBA" id="ARBA00012899"/>
    </source>
</evidence>
<dbReference type="InterPro" id="IPR011818">
    <property type="entry name" value="Uridylate_kinase_arch/spir"/>
</dbReference>
<dbReference type="PATRIC" id="fig|1619000.3.peg.860"/>
<keyword evidence="9 15" id="KW-0418">Kinase</keyword>
<evidence type="ECO:0000313" key="16">
    <source>
        <dbReference type="Proteomes" id="UP000034154"/>
    </source>
</evidence>
<keyword evidence="7" id="KW-0808">Transferase</keyword>